<sequence length="90" mass="8853">MENMTDLVGVTPRGAHLLAPIGGAFQGTGLPVVSGGRAIGSGLGAGLGTGARTGAPVGGTGRIRTTGGYAPVTWKTSHLVVDTTPRTRSV</sequence>
<accession>A0A1I1A3J1</accession>
<reference evidence="1 2" key="1">
    <citation type="submission" date="2016-10" db="EMBL/GenBank/DDBJ databases">
        <authorList>
            <person name="de Groot N.N."/>
        </authorList>
    </citation>
    <scope>NUCLEOTIDE SEQUENCE [LARGE SCALE GENOMIC DNA]</scope>
    <source>
        <strain evidence="1 2">CGMCC 4.6945</strain>
    </source>
</reference>
<dbReference type="STRING" id="988821.SAMN05421867_11471"/>
<keyword evidence="2" id="KW-1185">Reference proteome</keyword>
<name>A0A1I1A3J1_9CELL</name>
<dbReference type="EMBL" id="FOKA01000014">
    <property type="protein sequence ID" value="SFB32072.1"/>
    <property type="molecule type" value="Genomic_DNA"/>
</dbReference>
<dbReference type="AlphaFoldDB" id="A0A1I1A3J1"/>
<gene>
    <name evidence="1" type="ORF">SAMN05421867_11471</name>
</gene>
<evidence type="ECO:0000313" key="1">
    <source>
        <dbReference type="EMBL" id="SFB32072.1"/>
    </source>
</evidence>
<evidence type="ECO:0000313" key="2">
    <source>
        <dbReference type="Proteomes" id="UP000199012"/>
    </source>
</evidence>
<dbReference type="RefSeq" id="WP_090034098.1">
    <property type="nucleotide sequence ID" value="NZ_BONM01000034.1"/>
</dbReference>
<dbReference type="Proteomes" id="UP000199012">
    <property type="component" value="Unassembled WGS sequence"/>
</dbReference>
<organism evidence="1 2">
    <name type="scientific">Cellulomonas marina</name>
    <dbReference type="NCBI Taxonomy" id="988821"/>
    <lineage>
        <taxon>Bacteria</taxon>
        <taxon>Bacillati</taxon>
        <taxon>Actinomycetota</taxon>
        <taxon>Actinomycetes</taxon>
        <taxon>Micrococcales</taxon>
        <taxon>Cellulomonadaceae</taxon>
        <taxon>Cellulomonas</taxon>
    </lineage>
</organism>
<protein>
    <submittedName>
        <fullName evidence="1">Uncharacterized protein</fullName>
    </submittedName>
</protein>
<proteinExistence type="predicted"/>